<reference evidence="2" key="1">
    <citation type="journal article" date="2021" name="Front. Microbiol.">
        <title>Comprehensive Comparative Genomics and Phenotyping of Methylobacterium Species.</title>
        <authorList>
            <person name="Alessa O."/>
            <person name="Ogura Y."/>
            <person name="Fujitani Y."/>
            <person name="Takami H."/>
            <person name="Hayashi T."/>
            <person name="Sahin N."/>
            <person name="Tani A."/>
        </authorList>
    </citation>
    <scope>NUCLEOTIDE SEQUENCE</scope>
    <source>
        <strain evidence="2">KCTC 52305</strain>
    </source>
</reference>
<name>A0ABQ4R1B7_9HYPH</name>
<sequence>MNPRLLALAGLVSLTACAAAVDPEQARTCRRVLPTLVPAGERVQVLRTAPAAQPRSVRIDFAQERDGRATTPRFAVCRFSEFGRADLAEVTSDRGAIGGAALYLLKHYYLDTPDAARAEPGAG</sequence>
<organism evidence="2 3">
    <name type="scientific">Methylobacterium crusticola</name>
    <dbReference type="NCBI Taxonomy" id="1697972"/>
    <lineage>
        <taxon>Bacteria</taxon>
        <taxon>Pseudomonadati</taxon>
        <taxon>Pseudomonadota</taxon>
        <taxon>Alphaproteobacteria</taxon>
        <taxon>Hyphomicrobiales</taxon>
        <taxon>Methylobacteriaceae</taxon>
        <taxon>Methylobacterium</taxon>
    </lineage>
</organism>
<protein>
    <recommendedName>
        <fullName evidence="4">Lipoprotein</fullName>
    </recommendedName>
</protein>
<feature type="signal peptide" evidence="1">
    <location>
        <begin position="1"/>
        <end position="18"/>
    </location>
</feature>
<gene>
    <name evidence="2" type="ORF">OPKNFCMD_3500</name>
</gene>
<dbReference type="EMBL" id="BPQH01000010">
    <property type="protein sequence ID" value="GJD50755.1"/>
    <property type="molecule type" value="Genomic_DNA"/>
</dbReference>
<dbReference type="RefSeq" id="WP_128563264.1">
    <property type="nucleotide sequence ID" value="NZ_BPQH01000010.1"/>
</dbReference>
<proteinExistence type="predicted"/>
<keyword evidence="3" id="KW-1185">Reference proteome</keyword>
<dbReference type="Proteomes" id="UP001055167">
    <property type="component" value="Unassembled WGS sequence"/>
</dbReference>
<keyword evidence="1" id="KW-0732">Signal</keyword>
<dbReference type="PROSITE" id="PS51257">
    <property type="entry name" value="PROKAR_LIPOPROTEIN"/>
    <property type="match status" value="1"/>
</dbReference>
<comment type="caution">
    <text evidence="2">The sequence shown here is derived from an EMBL/GenBank/DDBJ whole genome shotgun (WGS) entry which is preliminary data.</text>
</comment>
<feature type="chain" id="PRO_5047011502" description="Lipoprotein" evidence="1">
    <location>
        <begin position="19"/>
        <end position="123"/>
    </location>
</feature>
<evidence type="ECO:0008006" key="4">
    <source>
        <dbReference type="Google" id="ProtNLM"/>
    </source>
</evidence>
<evidence type="ECO:0000313" key="2">
    <source>
        <dbReference type="EMBL" id="GJD50755.1"/>
    </source>
</evidence>
<evidence type="ECO:0000256" key="1">
    <source>
        <dbReference type="SAM" id="SignalP"/>
    </source>
</evidence>
<accession>A0ABQ4R1B7</accession>
<reference evidence="2" key="2">
    <citation type="submission" date="2021-08" db="EMBL/GenBank/DDBJ databases">
        <authorList>
            <person name="Tani A."/>
            <person name="Ola A."/>
            <person name="Ogura Y."/>
            <person name="Katsura K."/>
            <person name="Hayashi T."/>
        </authorList>
    </citation>
    <scope>NUCLEOTIDE SEQUENCE</scope>
    <source>
        <strain evidence="2">KCTC 52305</strain>
    </source>
</reference>
<evidence type="ECO:0000313" key="3">
    <source>
        <dbReference type="Proteomes" id="UP001055167"/>
    </source>
</evidence>